<dbReference type="SFLD" id="SFLDS00029">
    <property type="entry name" value="Radical_SAM"/>
    <property type="match status" value="1"/>
</dbReference>
<dbReference type="SFLD" id="SFLDG01067">
    <property type="entry name" value="SPASM/twitch_domain_containing"/>
    <property type="match status" value="1"/>
</dbReference>
<evidence type="ECO:0000256" key="1">
    <source>
        <dbReference type="ARBA" id="ARBA00001966"/>
    </source>
</evidence>
<dbReference type="GO" id="GO:0051536">
    <property type="term" value="F:iron-sulfur cluster binding"/>
    <property type="evidence" value="ECO:0007669"/>
    <property type="project" value="UniProtKB-KW"/>
</dbReference>
<dbReference type="InterPro" id="IPR050377">
    <property type="entry name" value="Radical_SAM_PqqE_MftC-like"/>
</dbReference>
<keyword evidence="3" id="KW-0949">S-adenosyl-L-methionine</keyword>
<feature type="domain" description="Radical SAM core" evidence="7">
    <location>
        <begin position="23"/>
        <end position="241"/>
    </location>
</feature>
<comment type="caution">
    <text evidence="8">The sequence shown here is derived from an EMBL/GenBank/DDBJ whole genome shotgun (WGS) entry which is preliminary data.</text>
</comment>
<dbReference type="PANTHER" id="PTHR11228:SF7">
    <property type="entry name" value="PQQA PEPTIDE CYCLASE"/>
    <property type="match status" value="1"/>
</dbReference>
<dbReference type="AlphaFoldDB" id="A0A9X1P5H2"/>
<organism evidence="8 9">
    <name type="scientific">Jiella avicenniae</name>
    <dbReference type="NCBI Taxonomy" id="2907202"/>
    <lineage>
        <taxon>Bacteria</taxon>
        <taxon>Pseudomonadati</taxon>
        <taxon>Pseudomonadota</taxon>
        <taxon>Alphaproteobacteria</taxon>
        <taxon>Hyphomicrobiales</taxon>
        <taxon>Aurantimonadaceae</taxon>
        <taxon>Jiella</taxon>
    </lineage>
</organism>
<dbReference type="Proteomes" id="UP001139035">
    <property type="component" value="Unassembled WGS sequence"/>
</dbReference>
<evidence type="ECO:0000256" key="6">
    <source>
        <dbReference type="ARBA" id="ARBA00023014"/>
    </source>
</evidence>
<evidence type="ECO:0000313" key="8">
    <source>
        <dbReference type="EMBL" id="MCE7030811.1"/>
    </source>
</evidence>
<evidence type="ECO:0000259" key="7">
    <source>
        <dbReference type="PROSITE" id="PS51918"/>
    </source>
</evidence>
<dbReference type="RefSeq" id="WP_233721883.1">
    <property type="nucleotide sequence ID" value="NZ_JAJUWU010000030.1"/>
</dbReference>
<proteinExistence type="predicted"/>
<reference evidence="8" key="1">
    <citation type="submission" date="2022-01" db="EMBL/GenBank/DDBJ databases">
        <title>Jiella avicenniae sp. nov., a novel endophytic bacterium isolated from bark of Avicennia marina.</title>
        <authorList>
            <person name="Tuo L."/>
        </authorList>
    </citation>
    <scope>NUCLEOTIDE SEQUENCE</scope>
    <source>
        <strain evidence="8">CBK1P-4</strain>
    </source>
</reference>
<keyword evidence="6" id="KW-0411">Iron-sulfur</keyword>
<dbReference type="GO" id="GO:0003824">
    <property type="term" value="F:catalytic activity"/>
    <property type="evidence" value="ECO:0007669"/>
    <property type="project" value="InterPro"/>
</dbReference>
<keyword evidence="2" id="KW-0004">4Fe-4S</keyword>
<dbReference type="InterPro" id="IPR034391">
    <property type="entry name" value="AdoMet-like_SPASM_containing"/>
</dbReference>
<dbReference type="CDD" id="cd01335">
    <property type="entry name" value="Radical_SAM"/>
    <property type="match status" value="1"/>
</dbReference>
<dbReference type="SUPFAM" id="SSF102114">
    <property type="entry name" value="Radical SAM enzymes"/>
    <property type="match status" value="1"/>
</dbReference>
<dbReference type="EMBL" id="JAJUWU010000030">
    <property type="protein sequence ID" value="MCE7030811.1"/>
    <property type="molecule type" value="Genomic_DNA"/>
</dbReference>
<evidence type="ECO:0000256" key="4">
    <source>
        <dbReference type="ARBA" id="ARBA00022723"/>
    </source>
</evidence>
<dbReference type="InterPro" id="IPR058240">
    <property type="entry name" value="rSAM_sf"/>
</dbReference>
<dbReference type="InterPro" id="IPR023885">
    <property type="entry name" value="4Fe4S-binding_SPASM_dom"/>
</dbReference>
<comment type="cofactor">
    <cofactor evidence="1">
        <name>[4Fe-4S] cluster</name>
        <dbReference type="ChEBI" id="CHEBI:49883"/>
    </cofactor>
</comment>
<dbReference type="GO" id="GO:0046872">
    <property type="term" value="F:metal ion binding"/>
    <property type="evidence" value="ECO:0007669"/>
    <property type="project" value="UniProtKB-KW"/>
</dbReference>
<dbReference type="Gene3D" id="3.20.20.70">
    <property type="entry name" value="Aldolase class I"/>
    <property type="match status" value="1"/>
</dbReference>
<dbReference type="InterPro" id="IPR007197">
    <property type="entry name" value="rSAM"/>
</dbReference>
<evidence type="ECO:0000256" key="5">
    <source>
        <dbReference type="ARBA" id="ARBA00023004"/>
    </source>
</evidence>
<gene>
    <name evidence="8" type="ORF">LZD57_22730</name>
</gene>
<dbReference type="Pfam" id="PF13186">
    <property type="entry name" value="SPASM"/>
    <property type="match status" value="1"/>
</dbReference>
<dbReference type="PANTHER" id="PTHR11228">
    <property type="entry name" value="RADICAL SAM DOMAIN PROTEIN"/>
    <property type="match status" value="1"/>
</dbReference>
<protein>
    <submittedName>
        <fullName evidence="8">Radical SAM protein</fullName>
    </submittedName>
</protein>
<evidence type="ECO:0000313" key="9">
    <source>
        <dbReference type="Proteomes" id="UP001139035"/>
    </source>
</evidence>
<accession>A0A9X1P5H2</accession>
<keyword evidence="4" id="KW-0479">Metal-binding</keyword>
<keyword evidence="5" id="KW-0408">Iron</keyword>
<dbReference type="InterPro" id="IPR013785">
    <property type="entry name" value="Aldolase_TIM"/>
</dbReference>
<dbReference type="CDD" id="cd21127">
    <property type="entry name" value="SPASM_rSAM"/>
    <property type="match status" value="1"/>
</dbReference>
<dbReference type="SFLD" id="SFLDG01387">
    <property type="entry name" value="BtrN-like_SPASM_domain_contain"/>
    <property type="match status" value="1"/>
</dbReference>
<keyword evidence="9" id="KW-1185">Reference proteome</keyword>
<sequence>MKAEIKPRINLEDRTRLETVIPLQTPFIVFVDPASACNFQCTFCPTGHRDMIRDTGRYQGAMKYELFQKIVDDLGAFGEPIKVLRLYKDGEPFLNRRFADMIRYAKQSGHVDYIDTTTNGTFLTPERLGPVLEAGLDKINISVDGMNREQYKRFTKANFDFEGFVENVRWLYDNKGDCEVVVKIPGELISEAQRQEFFDTFGDHCDRIFIENFAPCWPEFDIEAHTGIRISTGIYQQDIGDTDTCPYIFYGYSVNSDGLVSSCFLDWERKLVIGDARVQSMKAIWNSDKMNALRLQHLEGRRCENGVCGGCGQLTHCLPDNIDPYREELLARFRQKVTLDPSVPVPGGLRRLPEAAE</sequence>
<evidence type="ECO:0000256" key="3">
    <source>
        <dbReference type="ARBA" id="ARBA00022691"/>
    </source>
</evidence>
<name>A0A9X1P5H2_9HYPH</name>
<evidence type="ECO:0000256" key="2">
    <source>
        <dbReference type="ARBA" id="ARBA00022485"/>
    </source>
</evidence>
<dbReference type="Pfam" id="PF04055">
    <property type="entry name" value="Radical_SAM"/>
    <property type="match status" value="1"/>
</dbReference>
<dbReference type="PROSITE" id="PS51918">
    <property type="entry name" value="RADICAL_SAM"/>
    <property type="match status" value="1"/>
</dbReference>